<sequence length="443" mass="50177">MIPPAAETPIELDDRELDSLERLEGKRKVPGGRSYGLQKIRYTGEAMQKYACRGDYDRYAQAVNERVHIRKDYRPYRPTDAAYRLHNAGFDMTPRLEEALVTNEHDLELEIENAELLCKKEEADVRSLQKNRRKDPFVHLILRPDRLQKRAAELTGSSEAMVTVQAAREFLRILIEWTRKVVQDVLVVEEQFRVGRPKAPVIGWNSVSVSLEMNGFSEEMIENVKRTTIGTKRSKLDDNADGKLSRITDSSEMREFLCEFGKTVADTLENFEDFEATEAEEEGKLNFSETLDKLEHELSENDDDSTTTDDEDEDGTTTDDKDEDGTTTDDKDDDGSLSFVEDDYSLPSFRTAMLKQGLFCCFGLSEVEGAAKREELFVTEMVPADDDSSGLSDGDSQSDDLFSTPIDQLTTVELDRQLSQLLNHAEQKIQSTSIISNSREGLC</sequence>
<accession>A0A2H9TIC2</accession>
<evidence type="ECO:0000313" key="3">
    <source>
        <dbReference type="EMBL" id="PJF17517.1"/>
    </source>
</evidence>
<organism evidence="3 4">
    <name type="scientific">Paramicrosporidium saccamoebae</name>
    <dbReference type="NCBI Taxonomy" id="1246581"/>
    <lineage>
        <taxon>Eukaryota</taxon>
        <taxon>Fungi</taxon>
        <taxon>Fungi incertae sedis</taxon>
        <taxon>Cryptomycota</taxon>
        <taxon>Cryptomycota incertae sedis</taxon>
        <taxon>Paramicrosporidium</taxon>
    </lineage>
</organism>
<gene>
    <name evidence="3" type="ORF">PSACC_02636</name>
</gene>
<feature type="compositionally biased region" description="Acidic residues" evidence="2">
    <location>
        <begin position="300"/>
        <end position="339"/>
    </location>
</feature>
<feature type="coiled-coil region" evidence="1">
    <location>
        <begin position="104"/>
        <end position="131"/>
    </location>
</feature>
<evidence type="ECO:0000256" key="2">
    <source>
        <dbReference type="SAM" id="MobiDB-lite"/>
    </source>
</evidence>
<evidence type="ECO:0000256" key="1">
    <source>
        <dbReference type="SAM" id="Coils"/>
    </source>
</evidence>
<keyword evidence="4" id="KW-1185">Reference proteome</keyword>
<keyword evidence="1" id="KW-0175">Coiled coil</keyword>
<comment type="caution">
    <text evidence="3">The sequence shown here is derived from an EMBL/GenBank/DDBJ whole genome shotgun (WGS) entry which is preliminary data.</text>
</comment>
<feature type="region of interest" description="Disordered" evidence="2">
    <location>
        <begin position="384"/>
        <end position="403"/>
    </location>
</feature>
<evidence type="ECO:0000313" key="4">
    <source>
        <dbReference type="Proteomes" id="UP000240830"/>
    </source>
</evidence>
<reference evidence="3 4" key="1">
    <citation type="submission" date="2016-10" db="EMBL/GenBank/DDBJ databases">
        <title>The genome of Paramicrosporidium saccamoebae is the missing link in understanding Cryptomycota and Microsporidia evolution.</title>
        <authorList>
            <person name="Quandt C.A."/>
            <person name="Beaudet D."/>
            <person name="Corsaro D."/>
            <person name="Michel R."/>
            <person name="Corradi N."/>
            <person name="James T."/>
        </authorList>
    </citation>
    <scope>NUCLEOTIDE SEQUENCE [LARGE SCALE GENOMIC DNA]</scope>
    <source>
        <strain evidence="3 4">KSL3</strain>
    </source>
</reference>
<protein>
    <submittedName>
        <fullName evidence="3">Uncharacterized protein</fullName>
    </submittedName>
</protein>
<dbReference type="AlphaFoldDB" id="A0A2H9TIC2"/>
<feature type="region of interest" description="Disordered" evidence="2">
    <location>
        <begin position="297"/>
        <end position="339"/>
    </location>
</feature>
<name>A0A2H9TIC2_9FUNG</name>
<feature type="compositionally biased region" description="Low complexity" evidence="2">
    <location>
        <begin position="389"/>
        <end position="401"/>
    </location>
</feature>
<proteinExistence type="predicted"/>
<dbReference type="Proteomes" id="UP000240830">
    <property type="component" value="Unassembled WGS sequence"/>
</dbReference>
<dbReference type="EMBL" id="MTSL01000169">
    <property type="protein sequence ID" value="PJF17517.1"/>
    <property type="molecule type" value="Genomic_DNA"/>
</dbReference>